<dbReference type="EMBL" id="JAPEIS010000001">
    <property type="protein sequence ID" value="KAJ8071771.1"/>
    <property type="molecule type" value="Genomic_DNA"/>
</dbReference>
<dbReference type="Pfam" id="PF00651">
    <property type="entry name" value="BTB"/>
    <property type="match status" value="1"/>
</dbReference>
<accession>A0A9X0AZE5</accession>
<feature type="region of interest" description="Disordered" evidence="1">
    <location>
        <begin position="28"/>
        <end position="78"/>
    </location>
</feature>
<protein>
    <recommendedName>
        <fullName evidence="2">BTB domain-containing protein</fullName>
    </recommendedName>
</protein>
<dbReference type="InterPro" id="IPR011333">
    <property type="entry name" value="SKP1/BTB/POZ_sf"/>
</dbReference>
<comment type="caution">
    <text evidence="3">The sequence shown here is derived from an EMBL/GenBank/DDBJ whole genome shotgun (WGS) entry which is preliminary data.</text>
</comment>
<reference evidence="3" key="1">
    <citation type="submission" date="2022-11" db="EMBL/GenBank/DDBJ databases">
        <title>Genome Resource of Sclerotinia nivalis Strain SnTB1, a Plant Pathogen Isolated from American Ginseng.</title>
        <authorList>
            <person name="Fan S."/>
        </authorList>
    </citation>
    <scope>NUCLEOTIDE SEQUENCE</scope>
    <source>
        <strain evidence="3">SnTB1</strain>
    </source>
</reference>
<evidence type="ECO:0000259" key="2">
    <source>
        <dbReference type="Pfam" id="PF00651"/>
    </source>
</evidence>
<sequence>MDGDTMVLDPDGDVVLVLDLKELASETVVDAASTDPSGHEMSADPSSEDVVGTTSTDSPDDKTPSADSSSDSLTVSISPTPEPKKIRFVVSSRHLSLASPVFKAMLRGNFQEGVKLKEAGKIEIPLPDDDSAAWKILLNIIHGQYMAIPLQLKLQVITQIAVLVDKYRMHEVVYLFVPTWRKAMDYPPTRWEDIISWICISWVFELREEFRELTKKVQLDCVKTFESTIRFYNLDNLPIPQLVIDRIDASRRKAIEKAFDILGNTISQYQKLIPNCNRDNSQPHLLVKGLESHKRWCDIMVHGSLVRSATLENIYPIPSAPYEWLSFSDLKSRIGRLEIVTACYMLMKNTKSDHQIHQTLIASTDSAGDELVGLLLGVIKVDEMKPQCPTQ</sequence>
<evidence type="ECO:0000313" key="4">
    <source>
        <dbReference type="Proteomes" id="UP001152300"/>
    </source>
</evidence>
<keyword evidence="4" id="KW-1185">Reference proteome</keyword>
<dbReference type="Proteomes" id="UP001152300">
    <property type="component" value="Unassembled WGS sequence"/>
</dbReference>
<evidence type="ECO:0000256" key="1">
    <source>
        <dbReference type="SAM" id="MobiDB-lite"/>
    </source>
</evidence>
<dbReference type="OrthoDB" id="5326346at2759"/>
<gene>
    <name evidence="3" type="ORF">OCU04_002086</name>
</gene>
<dbReference type="SUPFAM" id="SSF54695">
    <property type="entry name" value="POZ domain"/>
    <property type="match status" value="1"/>
</dbReference>
<dbReference type="AlphaFoldDB" id="A0A9X0AZE5"/>
<organism evidence="3 4">
    <name type="scientific">Sclerotinia nivalis</name>
    <dbReference type="NCBI Taxonomy" id="352851"/>
    <lineage>
        <taxon>Eukaryota</taxon>
        <taxon>Fungi</taxon>
        <taxon>Dikarya</taxon>
        <taxon>Ascomycota</taxon>
        <taxon>Pezizomycotina</taxon>
        <taxon>Leotiomycetes</taxon>
        <taxon>Helotiales</taxon>
        <taxon>Sclerotiniaceae</taxon>
        <taxon>Sclerotinia</taxon>
    </lineage>
</organism>
<feature type="compositionally biased region" description="Low complexity" evidence="1">
    <location>
        <begin position="65"/>
        <end position="78"/>
    </location>
</feature>
<dbReference type="InterPro" id="IPR000210">
    <property type="entry name" value="BTB/POZ_dom"/>
</dbReference>
<dbReference type="Gene3D" id="3.30.710.10">
    <property type="entry name" value="Potassium Channel Kv1.1, Chain A"/>
    <property type="match status" value="1"/>
</dbReference>
<evidence type="ECO:0000313" key="3">
    <source>
        <dbReference type="EMBL" id="KAJ8071771.1"/>
    </source>
</evidence>
<feature type="domain" description="BTB" evidence="2">
    <location>
        <begin position="88"/>
        <end position="173"/>
    </location>
</feature>
<name>A0A9X0AZE5_9HELO</name>
<proteinExistence type="predicted"/>